<evidence type="ECO:0000313" key="10">
    <source>
        <dbReference type="Proteomes" id="UP000181985"/>
    </source>
</evidence>
<evidence type="ECO:0000259" key="8">
    <source>
        <dbReference type="PROSITE" id="PS50928"/>
    </source>
</evidence>
<dbReference type="GO" id="GO:0055085">
    <property type="term" value="P:transmembrane transport"/>
    <property type="evidence" value="ECO:0007669"/>
    <property type="project" value="InterPro"/>
</dbReference>
<dbReference type="Proteomes" id="UP000181985">
    <property type="component" value="Chromosome"/>
</dbReference>
<dbReference type="PANTHER" id="PTHR43386:SF25">
    <property type="entry name" value="PEPTIDE ABC TRANSPORTER PERMEASE PROTEIN"/>
    <property type="match status" value="1"/>
</dbReference>
<keyword evidence="10" id="KW-1185">Reference proteome</keyword>
<evidence type="ECO:0000313" key="9">
    <source>
        <dbReference type="EMBL" id="APE32346.1"/>
    </source>
</evidence>
<keyword evidence="3" id="KW-1003">Cell membrane</keyword>
<protein>
    <recommendedName>
        <fullName evidence="8">ABC transmembrane type-1 domain-containing protein</fullName>
    </recommendedName>
</protein>
<name>A0A1J0VJZ9_9GAMM</name>
<dbReference type="PROSITE" id="PS50928">
    <property type="entry name" value="ABC_TM1"/>
    <property type="match status" value="1"/>
</dbReference>
<dbReference type="EMBL" id="CP018139">
    <property type="protein sequence ID" value="APE32346.1"/>
    <property type="molecule type" value="Genomic_DNA"/>
</dbReference>
<evidence type="ECO:0000256" key="1">
    <source>
        <dbReference type="ARBA" id="ARBA00004651"/>
    </source>
</evidence>
<dbReference type="Pfam" id="PF00528">
    <property type="entry name" value="BPD_transp_1"/>
    <property type="match status" value="1"/>
</dbReference>
<feature type="transmembrane region" description="Helical" evidence="7">
    <location>
        <begin position="74"/>
        <end position="99"/>
    </location>
</feature>
<evidence type="ECO:0000256" key="7">
    <source>
        <dbReference type="RuleBase" id="RU363032"/>
    </source>
</evidence>
<keyword evidence="5 7" id="KW-1133">Transmembrane helix</keyword>
<dbReference type="GO" id="GO:0005886">
    <property type="term" value="C:plasma membrane"/>
    <property type="evidence" value="ECO:0007669"/>
    <property type="project" value="UniProtKB-SubCell"/>
</dbReference>
<organism evidence="9 10">
    <name type="scientific">Halomonas aestuarii</name>
    <dbReference type="NCBI Taxonomy" id="1897729"/>
    <lineage>
        <taxon>Bacteria</taxon>
        <taxon>Pseudomonadati</taxon>
        <taxon>Pseudomonadota</taxon>
        <taxon>Gammaproteobacteria</taxon>
        <taxon>Oceanospirillales</taxon>
        <taxon>Halomonadaceae</taxon>
        <taxon>Halomonas</taxon>
    </lineage>
</organism>
<gene>
    <name evidence="9" type="ORF">BOX17_16105</name>
</gene>
<keyword evidence="4 7" id="KW-0812">Transmembrane</keyword>
<feature type="transmembrane region" description="Helical" evidence="7">
    <location>
        <begin position="12"/>
        <end position="32"/>
    </location>
</feature>
<comment type="subcellular location">
    <subcellularLocation>
        <location evidence="1 7">Cell membrane</location>
        <topology evidence="1 7">Multi-pass membrane protein</topology>
    </subcellularLocation>
</comment>
<dbReference type="InterPro" id="IPR050366">
    <property type="entry name" value="BP-dependent_transpt_permease"/>
</dbReference>
<feature type="domain" description="ABC transmembrane type-1" evidence="8">
    <location>
        <begin position="72"/>
        <end position="261"/>
    </location>
</feature>
<dbReference type="AlphaFoldDB" id="A0A1J0VJZ9"/>
<keyword evidence="2 7" id="KW-0813">Transport</keyword>
<dbReference type="Pfam" id="PF12911">
    <property type="entry name" value="OppC_N"/>
    <property type="match status" value="1"/>
</dbReference>
<proteinExistence type="inferred from homology"/>
<feature type="transmembrane region" description="Helical" evidence="7">
    <location>
        <begin position="193"/>
        <end position="218"/>
    </location>
</feature>
<dbReference type="InterPro" id="IPR035906">
    <property type="entry name" value="MetI-like_sf"/>
</dbReference>
<dbReference type="InterPro" id="IPR000515">
    <property type="entry name" value="MetI-like"/>
</dbReference>
<accession>A0A1J0VJZ9</accession>
<reference evidence="10" key="1">
    <citation type="submission" date="2016-11" db="EMBL/GenBank/DDBJ databases">
        <title>Halolamina sediminis sp. nov., an extremely halophilic archaeon isolated from solar salt.</title>
        <authorList>
            <person name="Koh H.-W."/>
            <person name="Rani S."/>
            <person name="Park S.-J."/>
        </authorList>
    </citation>
    <scope>NUCLEOTIDE SEQUENCE [LARGE SCALE GENOMIC DNA]</scope>
    <source>
        <strain evidence="10">Hb3</strain>
    </source>
</reference>
<dbReference type="PANTHER" id="PTHR43386">
    <property type="entry name" value="OLIGOPEPTIDE TRANSPORT SYSTEM PERMEASE PROTEIN APPC"/>
    <property type="match status" value="1"/>
</dbReference>
<dbReference type="OrthoDB" id="9805884at2"/>
<dbReference type="RefSeq" id="WP_071946416.1">
    <property type="nucleotide sequence ID" value="NZ_CP018139.1"/>
</dbReference>
<dbReference type="KEGG" id="hsi:BOX17_16105"/>
<keyword evidence="6 7" id="KW-0472">Membrane</keyword>
<evidence type="ECO:0000256" key="4">
    <source>
        <dbReference type="ARBA" id="ARBA00022692"/>
    </source>
</evidence>
<feature type="transmembrane region" description="Helical" evidence="7">
    <location>
        <begin position="111"/>
        <end position="135"/>
    </location>
</feature>
<evidence type="ECO:0000256" key="5">
    <source>
        <dbReference type="ARBA" id="ARBA00022989"/>
    </source>
</evidence>
<dbReference type="Gene3D" id="1.10.3720.10">
    <property type="entry name" value="MetI-like"/>
    <property type="match status" value="1"/>
</dbReference>
<dbReference type="InterPro" id="IPR025966">
    <property type="entry name" value="OppC_N"/>
</dbReference>
<sequence length="277" mass="29976">MNYKALLKSHTALAGAVITLLFVLAIIFWPVFSPWSSNGHDFLNVLKQPSFLHPFGTDSLGRDVATRVFEGAQISLLISLSGVITAMIIGVSIGLYAGYRGGHFDLIVMRVVDLFFGFPAFVLALFLMVALGFGVTNVSLAIMLVYFPIFARITRNTTEVVKNDHFVQAAKIMGQSTSRILFLEILPNISAPILVQASVAVAFGIVIESGLSFIGLGVQPPTASLGVIMADGQEYFRRAPWVMTLTGLVITAMLLGLNLLGDGLRDLSDPRLKTRES</sequence>
<comment type="similarity">
    <text evidence="7">Belongs to the binding-protein-dependent transport system permease family.</text>
</comment>
<dbReference type="CDD" id="cd06261">
    <property type="entry name" value="TM_PBP2"/>
    <property type="match status" value="1"/>
</dbReference>
<dbReference type="SUPFAM" id="SSF161098">
    <property type="entry name" value="MetI-like"/>
    <property type="match status" value="1"/>
</dbReference>
<evidence type="ECO:0000256" key="3">
    <source>
        <dbReference type="ARBA" id="ARBA00022475"/>
    </source>
</evidence>
<evidence type="ECO:0000256" key="2">
    <source>
        <dbReference type="ARBA" id="ARBA00022448"/>
    </source>
</evidence>
<evidence type="ECO:0000256" key="6">
    <source>
        <dbReference type="ARBA" id="ARBA00023136"/>
    </source>
</evidence>
<feature type="transmembrane region" description="Helical" evidence="7">
    <location>
        <begin position="239"/>
        <end position="260"/>
    </location>
</feature>